<keyword evidence="5" id="KW-1185">Reference proteome</keyword>
<dbReference type="GO" id="GO:0006749">
    <property type="term" value="P:glutathione metabolic process"/>
    <property type="evidence" value="ECO:0007669"/>
    <property type="project" value="TreeGrafter"/>
</dbReference>
<keyword evidence="4" id="KW-0378">Hydrolase</keyword>
<evidence type="ECO:0000259" key="3">
    <source>
        <dbReference type="Pfam" id="PF05378"/>
    </source>
</evidence>
<dbReference type="GO" id="GO:0005829">
    <property type="term" value="C:cytosol"/>
    <property type="evidence" value="ECO:0007669"/>
    <property type="project" value="TreeGrafter"/>
</dbReference>
<dbReference type="InterPro" id="IPR008040">
    <property type="entry name" value="Hydant_A_N"/>
</dbReference>
<dbReference type="AlphaFoldDB" id="S9QL67"/>
<dbReference type="InterPro" id="IPR043129">
    <property type="entry name" value="ATPase_NBD"/>
</dbReference>
<feature type="domain" description="Hydantoinase/oxoprolinase N-terminal" evidence="3">
    <location>
        <begin position="13"/>
        <end position="186"/>
    </location>
</feature>
<dbReference type="PANTHER" id="PTHR11365">
    <property type="entry name" value="5-OXOPROLINASE RELATED"/>
    <property type="match status" value="1"/>
</dbReference>
<dbReference type="HOGENOM" id="CLU_002157_1_2_5"/>
<dbReference type="Pfam" id="PF05378">
    <property type="entry name" value="Hydant_A_N"/>
    <property type="match status" value="1"/>
</dbReference>
<dbReference type="SUPFAM" id="SSF53067">
    <property type="entry name" value="Actin-like ATPase domain"/>
    <property type="match status" value="1"/>
</dbReference>
<dbReference type="InterPro" id="IPR002821">
    <property type="entry name" value="Hydantoinase_A"/>
</dbReference>
<evidence type="ECO:0000256" key="1">
    <source>
        <dbReference type="SAM" id="MobiDB-lite"/>
    </source>
</evidence>
<feature type="region of interest" description="Disordered" evidence="1">
    <location>
        <begin position="604"/>
        <end position="628"/>
    </location>
</feature>
<accession>S9QL67</accession>
<dbReference type="InterPro" id="IPR045079">
    <property type="entry name" value="Oxoprolinase-like"/>
</dbReference>
<comment type="caution">
    <text evidence="4">The sequence shown here is derived from an EMBL/GenBank/DDBJ whole genome shotgun (WGS) entry which is preliminary data.</text>
</comment>
<feature type="domain" description="Hydantoinase A/oxoprolinase" evidence="2">
    <location>
        <begin position="207"/>
        <end position="490"/>
    </location>
</feature>
<organism evidence="4 5">
    <name type="scientific">Salipiger mucosus DSM 16094</name>
    <dbReference type="NCBI Taxonomy" id="1123237"/>
    <lineage>
        <taxon>Bacteria</taxon>
        <taxon>Pseudomonadati</taxon>
        <taxon>Pseudomonadota</taxon>
        <taxon>Alphaproteobacteria</taxon>
        <taxon>Rhodobacterales</taxon>
        <taxon>Roseobacteraceae</taxon>
        <taxon>Salipiger</taxon>
    </lineage>
</organism>
<dbReference type="EMBL" id="APVH01000032">
    <property type="protein sequence ID" value="EPX80353.1"/>
    <property type="molecule type" value="Genomic_DNA"/>
</dbReference>
<dbReference type="eggNOG" id="COG0145">
    <property type="taxonomic scope" value="Bacteria"/>
</dbReference>
<dbReference type="GO" id="GO:0017168">
    <property type="term" value="F:5-oxoprolinase (ATP-hydrolyzing) activity"/>
    <property type="evidence" value="ECO:0007669"/>
    <property type="project" value="TreeGrafter"/>
</dbReference>
<gene>
    <name evidence="4" type="ORF">Salmuc_03669</name>
</gene>
<dbReference type="OrthoDB" id="9759608at2"/>
<evidence type="ECO:0000313" key="5">
    <source>
        <dbReference type="Proteomes" id="UP000015347"/>
    </source>
</evidence>
<evidence type="ECO:0000313" key="4">
    <source>
        <dbReference type="EMBL" id="EPX80353.1"/>
    </source>
</evidence>
<proteinExistence type="predicted"/>
<evidence type="ECO:0000259" key="2">
    <source>
        <dbReference type="Pfam" id="PF01968"/>
    </source>
</evidence>
<dbReference type="Pfam" id="PF01968">
    <property type="entry name" value="Hydantoinase_A"/>
    <property type="match status" value="1"/>
</dbReference>
<dbReference type="RefSeq" id="WP_020038815.1">
    <property type="nucleotide sequence ID" value="NZ_KE557277.1"/>
</dbReference>
<dbReference type="Proteomes" id="UP000015347">
    <property type="component" value="Unassembled WGS sequence"/>
</dbReference>
<dbReference type="GO" id="GO:0047423">
    <property type="term" value="F:N-methylhydantoinase (ATP-hydrolyzing) activity"/>
    <property type="evidence" value="ECO:0007669"/>
    <property type="project" value="UniProtKB-EC"/>
</dbReference>
<dbReference type="EC" id="3.5.2.14" evidence="4"/>
<sequence>MDGTIAATTRTLVGVEVGGTFTDLVWIDHAGAVRTGKTPSTPSEVQKAVLEVIDAAGVPVEEVARVTHGSTVATNALITRRGAQVGVLTTTGFRDVLILGRADRNHSIYDMQYRRPEPPIRRAMLREVTERLGPEGEVIAPLDEAQARAQIAAFLAQGVEGIAISLLHAYRNPAHEKRLVEIVRELAPGLPVSASHEVSPEFREYERSVTTAVNAFVGPVVERYIARLDEGLATRGYGGVLQVMQSNGGTMPAAQAGPNAVRMLLSGPAAGISAAMWFARRNGISDLVTLDMGGTSTDVALAEGRVLATVPELVVDGLPVRTAALDMATIGAGGGSIAAIDAGGFLAVGPQSAGADPGPACYGRGGAAPTATDAQVVAGLLRPERFFGGKMALRPDLAETAIAGLGQGGTPQQTADAILRIVNANMASAVRLVSTERGLDAARFALVAFGGGGPVHAAMVADELGIGTVLVPWSPGLASAFGLLVADTVIDVTESAIQPLGEGTLDASRLAALERRAAEEAAAAGLEDAALRVGLDMRYAGQAFELTVWTNAPGDAPVALDAASLRGLFEEEHRARYGYARDALKVEVTGYRLRLSRASEVAIETPLPDGSGPTPETRDATIGGQRGPTVFRPRCGLMPGEAQAGPAVIEEPTSTVVVPRGWSARCAPTGDIIMTRETETAT</sequence>
<name>S9QL67_9RHOB</name>
<protein>
    <submittedName>
        <fullName evidence="4">N-methylhydantoinase A</fullName>
        <ecNumber evidence="4">3.5.2.14</ecNumber>
    </submittedName>
</protein>
<dbReference type="STRING" id="1123237.Salmuc_03669"/>
<reference evidence="5" key="1">
    <citation type="journal article" date="2014" name="Stand. Genomic Sci.">
        <title>Genome sequence of the exopolysaccharide-producing Salipiger mucosus type strain (DSM 16094(T)), a moderately halophilic member of the Roseobacter clade.</title>
        <authorList>
            <person name="Riedel T."/>
            <person name="Spring S."/>
            <person name="Fiebig A."/>
            <person name="Petersen J."/>
            <person name="Kyrpides N.C."/>
            <person name="Goker M."/>
            <person name="Klenk H.P."/>
        </authorList>
    </citation>
    <scope>NUCLEOTIDE SEQUENCE [LARGE SCALE GENOMIC DNA]</scope>
    <source>
        <strain evidence="5">DSM 16094</strain>
    </source>
</reference>
<dbReference type="PANTHER" id="PTHR11365:SF23">
    <property type="entry name" value="HYPOTHETICAL 5-OXOPROLINASE (EUROFUNG)-RELATED"/>
    <property type="match status" value="1"/>
</dbReference>